<accession>A0ABU0SIA5</accession>
<feature type="region of interest" description="Disordered" evidence="1">
    <location>
        <begin position="203"/>
        <end position="250"/>
    </location>
</feature>
<dbReference type="Proteomes" id="UP001230328">
    <property type="component" value="Unassembled WGS sequence"/>
</dbReference>
<organism evidence="2 3">
    <name type="scientific">Streptomyces umbrinus</name>
    <dbReference type="NCBI Taxonomy" id="67370"/>
    <lineage>
        <taxon>Bacteria</taxon>
        <taxon>Bacillati</taxon>
        <taxon>Actinomycetota</taxon>
        <taxon>Actinomycetes</taxon>
        <taxon>Kitasatosporales</taxon>
        <taxon>Streptomycetaceae</taxon>
        <taxon>Streptomyces</taxon>
        <taxon>Streptomyces phaeochromogenes group</taxon>
    </lineage>
</organism>
<proteinExistence type="predicted"/>
<keyword evidence="3" id="KW-1185">Reference proteome</keyword>
<evidence type="ECO:0000256" key="1">
    <source>
        <dbReference type="SAM" id="MobiDB-lite"/>
    </source>
</evidence>
<evidence type="ECO:0000313" key="2">
    <source>
        <dbReference type="EMBL" id="MDQ1022436.1"/>
    </source>
</evidence>
<dbReference type="EMBL" id="JAUSZI010000001">
    <property type="protein sequence ID" value="MDQ1022436.1"/>
    <property type="molecule type" value="Genomic_DNA"/>
</dbReference>
<reference evidence="2 3" key="1">
    <citation type="submission" date="2023-07" db="EMBL/GenBank/DDBJ databases">
        <title>Comparative genomics of wheat-associated soil bacteria to identify genetic determinants of phenazine resistance.</title>
        <authorList>
            <person name="Mouncey N."/>
        </authorList>
    </citation>
    <scope>NUCLEOTIDE SEQUENCE [LARGE SCALE GENOMIC DNA]</scope>
    <source>
        <strain evidence="2 3">V2I4</strain>
    </source>
</reference>
<sequence>MAGLFDVDTTQAQQPQAGGLFGGLPATAAAASVVVKPLPGTALSLIPAPYQPHSDDELSDKEREDLEACKAGVDNLRTAFWIAGKSFETMSTAKLHREENPNFAEWVWDTWEVSESQLYRLIDEWRVGEALANLGHKPLEFHVRKMTELRRQTNDKVAITVYDTIARCRTRVTGEIVEKVVNGLGFLPKDADAADIGRRVRSLLDTPDDKPGSGEKDDSVPDISSLGTDSPKGERSPEPSNSNAGPLAAKDIERLHATLAALQEAAKKVNKAAARRAVEAQPDVAVPLIQEIGATLQQIDRAVAIRLPKPE</sequence>
<feature type="compositionally biased region" description="Basic and acidic residues" evidence="1">
    <location>
        <begin position="207"/>
        <end position="219"/>
    </location>
</feature>
<dbReference type="RefSeq" id="WP_307517286.1">
    <property type="nucleotide sequence ID" value="NZ_JAUSZI010000001.1"/>
</dbReference>
<gene>
    <name evidence="2" type="ORF">QF035_000018</name>
</gene>
<evidence type="ECO:0000313" key="3">
    <source>
        <dbReference type="Proteomes" id="UP001230328"/>
    </source>
</evidence>
<comment type="caution">
    <text evidence="2">The sequence shown here is derived from an EMBL/GenBank/DDBJ whole genome shotgun (WGS) entry which is preliminary data.</text>
</comment>
<name>A0ABU0SIA5_9ACTN</name>
<protein>
    <submittedName>
        <fullName evidence="2">Uncharacterized protein</fullName>
    </submittedName>
</protein>